<feature type="domain" description="N-acetyltransferase" evidence="1">
    <location>
        <begin position="1"/>
        <end position="130"/>
    </location>
</feature>
<evidence type="ECO:0000313" key="3">
    <source>
        <dbReference type="Proteomes" id="UP000256326"/>
    </source>
</evidence>
<sequence length="218" mass="25698">MVNLRINFNPIQKNVDEISFWGTEKSCLYKSYKNKTLIVAECDNVTIGFFCLTKRDKTIHIDTAEIKEEFKLKGIGRLVFEEISKNTSNKFYGFTLNSTSENSHSFWLKLGFIDFPIEGEGENRMVKNIRKTHNQSKRDTNSKDETIEIYGNNEVFKFNLDFINGSRNLKHPIFLFGDCRWRIVWKKGNITFFDDTYKYFNAKQNIYDCLFIKSLPIK</sequence>
<dbReference type="GO" id="GO:0016747">
    <property type="term" value="F:acyltransferase activity, transferring groups other than amino-acyl groups"/>
    <property type="evidence" value="ECO:0007669"/>
    <property type="project" value="InterPro"/>
</dbReference>
<dbReference type="Gene3D" id="3.40.630.30">
    <property type="match status" value="1"/>
</dbReference>
<evidence type="ECO:0000313" key="2">
    <source>
        <dbReference type="EMBL" id="REC69216.1"/>
    </source>
</evidence>
<organism evidence="2 3">
    <name type="scientific">Epilithonimonas hispanica</name>
    <dbReference type="NCBI Taxonomy" id="358687"/>
    <lineage>
        <taxon>Bacteria</taxon>
        <taxon>Pseudomonadati</taxon>
        <taxon>Bacteroidota</taxon>
        <taxon>Flavobacteriia</taxon>
        <taxon>Flavobacteriales</taxon>
        <taxon>Weeksellaceae</taxon>
        <taxon>Chryseobacterium group</taxon>
        <taxon>Epilithonimonas</taxon>
    </lineage>
</organism>
<keyword evidence="3" id="KW-1185">Reference proteome</keyword>
<dbReference type="InterPro" id="IPR016181">
    <property type="entry name" value="Acyl_CoA_acyltransferase"/>
</dbReference>
<accession>A0A3D9CTW5</accession>
<dbReference type="SUPFAM" id="SSF55729">
    <property type="entry name" value="Acyl-CoA N-acyltransferases (Nat)"/>
    <property type="match status" value="1"/>
</dbReference>
<protein>
    <recommendedName>
        <fullName evidence="1">N-acetyltransferase domain-containing protein</fullName>
    </recommendedName>
</protein>
<dbReference type="InterPro" id="IPR000182">
    <property type="entry name" value="GNAT_dom"/>
</dbReference>
<dbReference type="EMBL" id="QNUG01000028">
    <property type="protein sequence ID" value="REC69216.1"/>
    <property type="molecule type" value="Genomic_DNA"/>
</dbReference>
<evidence type="ECO:0000259" key="1">
    <source>
        <dbReference type="PROSITE" id="PS51186"/>
    </source>
</evidence>
<dbReference type="RefSeq" id="WP_116035997.1">
    <property type="nucleotide sequence ID" value="NZ_JBHLVV010000057.1"/>
</dbReference>
<comment type="caution">
    <text evidence="2">The sequence shown here is derived from an EMBL/GenBank/DDBJ whole genome shotgun (WGS) entry which is preliminary data.</text>
</comment>
<reference evidence="2 3" key="1">
    <citation type="journal article" date="2006" name="Int. J. Syst. Evol. Microbiol.">
        <title>Chryseobacterium hispanicum sp. nov., isolated from the drinking water distribution system of Sevilla, Spain.</title>
        <authorList>
            <person name="Gallego V."/>
            <person name="Garcia M.T."/>
            <person name="Ventosa A."/>
        </authorList>
    </citation>
    <scope>NUCLEOTIDE SEQUENCE [LARGE SCALE GENOMIC DNA]</scope>
    <source>
        <strain evidence="2 3">KCTC 22104</strain>
    </source>
</reference>
<dbReference type="AlphaFoldDB" id="A0A3D9CTW5"/>
<gene>
    <name evidence="2" type="ORF">DRF58_12780</name>
</gene>
<dbReference type="OrthoDB" id="9182386at2"/>
<dbReference type="PROSITE" id="PS51186">
    <property type="entry name" value="GNAT"/>
    <property type="match status" value="1"/>
</dbReference>
<dbReference type="Pfam" id="PF13673">
    <property type="entry name" value="Acetyltransf_10"/>
    <property type="match status" value="1"/>
</dbReference>
<proteinExistence type="predicted"/>
<dbReference type="Proteomes" id="UP000256326">
    <property type="component" value="Unassembled WGS sequence"/>
</dbReference>
<name>A0A3D9CTW5_9FLAO</name>